<dbReference type="Gene3D" id="3.30.470.20">
    <property type="entry name" value="ATP-grasp fold, B domain"/>
    <property type="match status" value="2"/>
</dbReference>
<protein>
    <recommendedName>
        <fullName evidence="2">ATP-grasp domain-containing protein</fullName>
    </recommendedName>
</protein>
<feature type="non-terminal residue" evidence="3">
    <location>
        <position position="1"/>
    </location>
</feature>
<keyword evidence="1" id="KW-0067">ATP-binding</keyword>
<dbReference type="GO" id="GO:0046872">
    <property type="term" value="F:metal ion binding"/>
    <property type="evidence" value="ECO:0007669"/>
    <property type="project" value="InterPro"/>
</dbReference>
<organism evidence="3 4">
    <name type="scientific">Brevibacterium senegalense</name>
    <dbReference type="NCBI Taxonomy" id="1033736"/>
    <lineage>
        <taxon>Bacteria</taxon>
        <taxon>Bacillati</taxon>
        <taxon>Actinomycetota</taxon>
        <taxon>Actinomycetes</taxon>
        <taxon>Micrococcales</taxon>
        <taxon>Brevibacteriaceae</taxon>
        <taxon>Brevibacterium</taxon>
    </lineage>
</organism>
<dbReference type="GO" id="GO:0018169">
    <property type="term" value="F:ribosomal S6-glutamic acid ligase activity"/>
    <property type="evidence" value="ECO:0007669"/>
    <property type="project" value="TreeGrafter"/>
</dbReference>
<evidence type="ECO:0000313" key="3">
    <source>
        <dbReference type="EMBL" id="HJG79242.1"/>
    </source>
</evidence>
<evidence type="ECO:0000256" key="1">
    <source>
        <dbReference type="PROSITE-ProRule" id="PRU00409"/>
    </source>
</evidence>
<dbReference type="GO" id="GO:0005524">
    <property type="term" value="F:ATP binding"/>
    <property type="evidence" value="ECO:0007669"/>
    <property type="project" value="UniProtKB-UniRule"/>
</dbReference>
<proteinExistence type="predicted"/>
<name>A0A921SMV5_9MICO</name>
<dbReference type="PANTHER" id="PTHR21621:SF0">
    <property type="entry name" value="BETA-CITRYLGLUTAMATE SYNTHASE B-RELATED"/>
    <property type="match status" value="1"/>
</dbReference>
<dbReference type="Proteomes" id="UP000784435">
    <property type="component" value="Unassembled WGS sequence"/>
</dbReference>
<dbReference type="GO" id="GO:0005737">
    <property type="term" value="C:cytoplasm"/>
    <property type="evidence" value="ECO:0007669"/>
    <property type="project" value="TreeGrafter"/>
</dbReference>
<comment type="caution">
    <text evidence="3">The sequence shown here is derived from an EMBL/GenBank/DDBJ whole genome shotgun (WGS) entry which is preliminary data.</text>
</comment>
<reference evidence="3" key="2">
    <citation type="submission" date="2021-09" db="EMBL/GenBank/DDBJ databases">
        <authorList>
            <person name="Gilroy R."/>
        </authorList>
    </citation>
    <scope>NUCLEOTIDE SEQUENCE</scope>
    <source>
        <strain evidence="3">ChiGjej5B5-7349</strain>
    </source>
</reference>
<dbReference type="EMBL" id="DYUK01000056">
    <property type="protein sequence ID" value="HJG79242.1"/>
    <property type="molecule type" value="Genomic_DNA"/>
</dbReference>
<accession>A0A921SMV5</accession>
<dbReference type="InterPro" id="IPR011761">
    <property type="entry name" value="ATP-grasp"/>
</dbReference>
<gene>
    <name evidence="3" type="ORF">K8V08_02385</name>
</gene>
<dbReference type="PROSITE" id="PS50975">
    <property type="entry name" value="ATP_GRASP"/>
    <property type="match status" value="1"/>
</dbReference>
<dbReference type="SUPFAM" id="SSF56059">
    <property type="entry name" value="Glutathione synthetase ATP-binding domain-like"/>
    <property type="match status" value="1"/>
</dbReference>
<feature type="domain" description="ATP-grasp" evidence="2">
    <location>
        <begin position="233"/>
        <end position="488"/>
    </location>
</feature>
<evidence type="ECO:0000313" key="4">
    <source>
        <dbReference type="Proteomes" id="UP000784435"/>
    </source>
</evidence>
<dbReference type="SMART" id="SM01209">
    <property type="entry name" value="GARS_A"/>
    <property type="match status" value="1"/>
</dbReference>
<dbReference type="GO" id="GO:0009432">
    <property type="term" value="P:SOS response"/>
    <property type="evidence" value="ECO:0007669"/>
    <property type="project" value="TreeGrafter"/>
</dbReference>
<evidence type="ECO:0000259" key="2">
    <source>
        <dbReference type="PROSITE" id="PS50975"/>
    </source>
</evidence>
<dbReference type="AlphaFoldDB" id="A0A921SMV5"/>
<keyword evidence="1" id="KW-0547">Nucleotide-binding</keyword>
<reference evidence="3" key="1">
    <citation type="journal article" date="2021" name="PeerJ">
        <title>Extensive microbial diversity within the chicken gut microbiome revealed by metagenomics and culture.</title>
        <authorList>
            <person name="Gilroy R."/>
            <person name="Ravi A."/>
            <person name="Getino M."/>
            <person name="Pursley I."/>
            <person name="Horton D.L."/>
            <person name="Alikhan N.F."/>
            <person name="Baker D."/>
            <person name="Gharbi K."/>
            <person name="Hall N."/>
            <person name="Watson M."/>
            <person name="Adriaenssens E.M."/>
            <person name="Foster-Nyarko E."/>
            <person name="Jarju S."/>
            <person name="Secka A."/>
            <person name="Antonio M."/>
            <person name="Oren A."/>
            <person name="Chaudhuri R.R."/>
            <person name="La Ragione R."/>
            <person name="Hildebrand F."/>
            <person name="Pallen M.J."/>
        </authorList>
    </citation>
    <scope>NUCLEOTIDE SEQUENCE</scope>
    <source>
        <strain evidence="3">ChiGjej5B5-7349</strain>
    </source>
</reference>
<dbReference type="PANTHER" id="PTHR21621">
    <property type="entry name" value="RIBOSOMAL PROTEIN S6 MODIFICATION PROTEIN"/>
    <property type="match status" value="1"/>
</dbReference>
<sequence>KSLLVVHQRSETPDAIVDDLVGAGADLVITTGAHESSISSVRGRTVVRLTADVPGSAPHEGDEETLQWDLRLSRSASAKNRLLLHLDARAVTQTGGRPLTSDETARIYTDALQESDRTQQFLELVDGWADESAGHLTVDLTASGALELPPLPPASVQAGWEGSSARFDVDPSLLATPRILRSELTRRGFRVKAPTANYTHAQRSDDTIDYYFSNSHRAPQTAVRAAADKGVARAILARAGVPVADGHFFSDRARIADAEALLGTLGAVVVKPADAGHGNGVTVGVRTAQELRTAWGTAFNIARSGVLVERHVTGVEARFMVVGDTCVSVSCARPPRIVGDGRQTIRQLITALNDVRRGNPLLVSRPLVLDGDRIERMRAHGFTPLTVLPAGHEYDVATDSSWYGGTTTQDITDEVHPSYTDAAVRAVRAIPGLAVAGLDVIMEDFTQPADRSPFAVLEVNSQPGLGLPHFPMIGAARNPAGAIIDADLAPRRSADFSAVPAPGTVPGPRPAAPHATTAAIGAELERLGFDLDWFADDYLHAHRDGISTAVWKTYTTLSGKSAASAAQHAALSHRLLARAGVAVPRSWKSFNRDATAARFRNGRDALAYAATLSSPALQAANRDYVPVDATDEEAFRSVWHRVGRSGRRGVAVAEAPVGARFHVLVMHDAARSVRPVSAEARSALAVHPSYLEVARRACAAFRGLELAEVVLHLEDPAAPAAPGNHVVSAVRTTPDLRKHQAIVESEGRSVFQEFAEGHVEQLLEELGHD</sequence>